<dbReference type="OrthoDB" id="4569898at2"/>
<gene>
    <name evidence="2" type="ORF">FQ154_11750</name>
</gene>
<keyword evidence="1" id="KW-1133">Transmembrane helix</keyword>
<name>A0A5B0ED58_9MICC</name>
<proteinExistence type="predicted"/>
<reference evidence="2 3" key="1">
    <citation type="submission" date="2019-07" db="EMBL/GenBank/DDBJ databases">
        <title>Analysis of the biochemical properties, biological activity and biotechnological potential of siderophores and biosurfactants produced by Antarctic psychrotolerant bacteria.</title>
        <authorList>
            <person name="Styczynski M."/>
            <person name="Krucon T."/>
            <person name="Decewicz P."/>
            <person name="Dziewit L."/>
        </authorList>
    </citation>
    <scope>NUCLEOTIDE SEQUENCE [LARGE SCALE GENOMIC DNA]</scope>
    <source>
        <strain evidence="2 3">ANT_H27</strain>
    </source>
</reference>
<keyword evidence="1" id="KW-0472">Membrane</keyword>
<dbReference type="Gene3D" id="1.20.1280.290">
    <property type="match status" value="1"/>
</dbReference>
<evidence type="ECO:0000313" key="2">
    <source>
        <dbReference type="EMBL" id="KAA0976262.1"/>
    </source>
</evidence>
<feature type="transmembrane region" description="Helical" evidence="1">
    <location>
        <begin position="6"/>
        <end position="26"/>
    </location>
</feature>
<evidence type="ECO:0008006" key="4">
    <source>
        <dbReference type="Google" id="ProtNLM"/>
    </source>
</evidence>
<organism evidence="2 3">
    <name type="scientific">Paeniglutamicibacter gangotriensis</name>
    <dbReference type="NCBI Taxonomy" id="254787"/>
    <lineage>
        <taxon>Bacteria</taxon>
        <taxon>Bacillati</taxon>
        <taxon>Actinomycetota</taxon>
        <taxon>Actinomycetes</taxon>
        <taxon>Micrococcales</taxon>
        <taxon>Micrococcaceae</taxon>
        <taxon>Paeniglutamicibacter</taxon>
    </lineage>
</organism>
<feature type="transmembrane region" description="Helical" evidence="1">
    <location>
        <begin position="64"/>
        <end position="84"/>
    </location>
</feature>
<accession>A0A5B0ED58</accession>
<comment type="caution">
    <text evidence="2">The sequence shown here is derived from an EMBL/GenBank/DDBJ whole genome shotgun (WGS) entry which is preliminary data.</text>
</comment>
<sequence length="132" mass="13893">MDIDAAVLAGSISSIIFVGSVLPMVIKAVRTRDMASYSLGNLLLANTGNLIHSVYIYSLPVGPIWVLHGFYVVTTGFMLTMYLLHAGPRPPRQPSATAAAARLSVLDAGATADLVVAAHPGPLRPTPTKEEP</sequence>
<keyword evidence="1" id="KW-0812">Transmembrane</keyword>
<protein>
    <recommendedName>
        <fullName evidence="4">PQ-loop repeat-containing protein</fullName>
    </recommendedName>
</protein>
<feature type="transmembrane region" description="Helical" evidence="1">
    <location>
        <begin position="38"/>
        <end position="58"/>
    </location>
</feature>
<dbReference type="AlphaFoldDB" id="A0A5B0ED58"/>
<dbReference type="Proteomes" id="UP000323856">
    <property type="component" value="Unassembled WGS sequence"/>
</dbReference>
<evidence type="ECO:0000256" key="1">
    <source>
        <dbReference type="SAM" id="Phobius"/>
    </source>
</evidence>
<evidence type="ECO:0000313" key="3">
    <source>
        <dbReference type="Proteomes" id="UP000323856"/>
    </source>
</evidence>
<dbReference type="EMBL" id="VOBL01000011">
    <property type="protein sequence ID" value="KAA0976262.1"/>
    <property type="molecule type" value="Genomic_DNA"/>
</dbReference>
<dbReference type="RefSeq" id="WP_149619841.1">
    <property type="nucleotide sequence ID" value="NZ_JBITUG010000019.1"/>
</dbReference>